<dbReference type="CDD" id="cd04301">
    <property type="entry name" value="NAT_SF"/>
    <property type="match status" value="1"/>
</dbReference>
<keyword evidence="2" id="KW-0012">Acyltransferase</keyword>
<dbReference type="Gene3D" id="3.40.630.30">
    <property type="match status" value="1"/>
</dbReference>
<protein>
    <submittedName>
        <fullName evidence="4">GNAT family N-acetyltransferase</fullName>
    </submittedName>
</protein>
<feature type="domain" description="N-acetyltransferase" evidence="3">
    <location>
        <begin position="3"/>
        <end position="162"/>
    </location>
</feature>
<keyword evidence="5" id="KW-1185">Reference proteome</keyword>
<organism evidence="4 5">
    <name type="scientific">Hamadaea flava</name>
    <dbReference type="NCBI Taxonomy" id="1742688"/>
    <lineage>
        <taxon>Bacteria</taxon>
        <taxon>Bacillati</taxon>
        <taxon>Actinomycetota</taxon>
        <taxon>Actinomycetes</taxon>
        <taxon>Micromonosporales</taxon>
        <taxon>Micromonosporaceae</taxon>
        <taxon>Hamadaea</taxon>
    </lineage>
</organism>
<dbReference type="PANTHER" id="PTHR43877">
    <property type="entry name" value="AMINOALKYLPHOSPHONATE N-ACETYLTRANSFERASE-RELATED-RELATED"/>
    <property type="match status" value="1"/>
</dbReference>
<dbReference type="InterPro" id="IPR000182">
    <property type="entry name" value="GNAT_dom"/>
</dbReference>
<evidence type="ECO:0000313" key="5">
    <source>
        <dbReference type="Proteomes" id="UP001595816"/>
    </source>
</evidence>
<evidence type="ECO:0000256" key="2">
    <source>
        <dbReference type="ARBA" id="ARBA00023315"/>
    </source>
</evidence>
<dbReference type="Pfam" id="PF00583">
    <property type="entry name" value="Acetyltransf_1"/>
    <property type="match status" value="1"/>
</dbReference>
<proteinExistence type="predicted"/>
<evidence type="ECO:0000256" key="1">
    <source>
        <dbReference type="ARBA" id="ARBA00022679"/>
    </source>
</evidence>
<dbReference type="PROSITE" id="PS51186">
    <property type="entry name" value="GNAT"/>
    <property type="match status" value="2"/>
</dbReference>
<accession>A0ABV8LIZ5</accession>
<reference evidence="5" key="1">
    <citation type="journal article" date="2019" name="Int. J. Syst. Evol. Microbiol.">
        <title>The Global Catalogue of Microorganisms (GCM) 10K type strain sequencing project: providing services to taxonomists for standard genome sequencing and annotation.</title>
        <authorList>
            <consortium name="The Broad Institute Genomics Platform"/>
            <consortium name="The Broad Institute Genome Sequencing Center for Infectious Disease"/>
            <person name="Wu L."/>
            <person name="Ma J."/>
        </authorList>
    </citation>
    <scope>NUCLEOTIDE SEQUENCE [LARGE SCALE GENOMIC DNA]</scope>
    <source>
        <strain evidence="5">CGMCC 4.7289</strain>
    </source>
</reference>
<comment type="caution">
    <text evidence="4">The sequence shown here is derived from an EMBL/GenBank/DDBJ whole genome shotgun (WGS) entry which is preliminary data.</text>
</comment>
<evidence type="ECO:0000313" key="4">
    <source>
        <dbReference type="EMBL" id="MFC4130302.1"/>
    </source>
</evidence>
<gene>
    <name evidence="4" type="ORF">ACFOZ4_06770</name>
</gene>
<dbReference type="RefSeq" id="WP_253758135.1">
    <property type="nucleotide sequence ID" value="NZ_JAMZDZ010000001.1"/>
</dbReference>
<keyword evidence="1" id="KW-0808">Transferase</keyword>
<dbReference type="InterPro" id="IPR050832">
    <property type="entry name" value="Bact_Acetyltransf"/>
</dbReference>
<sequence length="337" mass="37071">MSLDIALATLADHDDAYPVYRAAITVDNPLGPVFSRRAFDCFVTDPFPGQIGERYLARLDGTAVGLVRIEAPVLENTDMANVDVIVAPEFRRRGLGRQLFAYAVRRAQELGRTKLHCATMYDVEGCPPAPAAPAAFARSLGFEPALPEIARQLAVAEVDEAALDRMLAEAWAKAEGYRVVQWLGVPPDDLIDDVAYLDGRLFSDAPTGDLELEPEKVTADRVREREASLTVRGRQTVHTGLVHEASGKLVAWTTICLDPELTNGQALQFITLVDPDHRGHRLGTIAKVENLRRARQEDPAIARITTWNAASNGYMISINEAMGFRPAWGGMEWQRAL</sequence>
<dbReference type="Proteomes" id="UP001595816">
    <property type="component" value="Unassembled WGS sequence"/>
</dbReference>
<dbReference type="InterPro" id="IPR016181">
    <property type="entry name" value="Acyl_CoA_acyltransferase"/>
</dbReference>
<dbReference type="EMBL" id="JBHSAY010000005">
    <property type="protein sequence ID" value="MFC4130302.1"/>
    <property type="molecule type" value="Genomic_DNA"/>
</dbReference>
<evidence type="ECO:0000259" key="3">
    <source>
        <dbReference type="PROSITE" id="PS51186"/>
    </source>
</evidence>
<dbReference type="SUPFAM" id="SSF55729">
    <property type="entry name" value="Acyl-CoA N-acyltransferases (Nat)"/>
    <property type="match status" value="2"/>
</dbReference>
<feature type="domain" description="N-acetyltransferase" evidence="3">
    <location>
        <begin position="200"/>
        <end position="337"/>
    </location>
</feature>
<dbReference type="PANTHER" id="PTHR43877:SF8">
    <property type="entry name" value="N-ACETYLGLUTAMATE SYNTHASE-RELATED"/>
    <property type="match status" value="1"/>
</dbReference>
<name>A0ABV8LIZ5_9ACTN</name>